<dbReference type="GO" id="GO:0016682">
    <property type="term" value="F:oxidoreductase activity, acting on diphenols and related substances as donors, oxygen as acceptor"/>
    <property type="evidence" value="ECO:0007669"/>
    <property type="project" value="TreeGrafter"/>
</dbReference>
<dbReference type="InterPro" id="IPR003317">
    <property type="entry name" value="Cyt-d_oxidase_su2"/>
</dbReference>
<feature type="transmembrane region" description="Helical" evidence="12">
    <location>
        <begin position="268"/>
        <end position="287"/>
    </location>
</feature>
<evidence type="ECO:0000256" key="3">
    <source>
        <dbReference type="ARBA" id="ARBA00022448"/>
    </source>
</evidence>
<keyword evidence="7" id="KW-0479">Metal-binding</keyword>
<comment type="caution">
    <text evidence="13">The sequence shown here is derived from an EMBL/GenBank/DDBJ whole genome shotgun (WGS) entry which is preliminary data.</text>
</comment>
<dbReference type="GO" id="GO:0070069">
    <property type="term" value="C:cytochrome complex"/>
    <property type="evidence" value="ECO:0007669"/>
    <property type="project" value="TreeGrafter"/>
</dbReference>
<comment type="subcellular location">
    <subcellularLocation>
        <location evidence="1">Cell membrane</location>
        <topology evidence="1">Multi-pass membrane protein</topology>
    </subcellularLocation>
</comment>
<feature type="transmembrane region" description="Helical" evidence="12">
    <location>
        <begin position="170"/>
        <end position="195"/>
    </location>
</feature>
<protein>
    <submittedName>
        <fullName evidence="13">Cytochrome bd-I ubiquinol oxidase subunit 2</fullName>
        <ecNumber evidence="13">1.10.3.10</ecNumber>
    </submittedName>
</protein>
<keyword evidence="3" id="KW-0813">Transport</keyword>
<keyword evidence="6 12" id="KW-0812">Transmembrane</keyword>
<feature type="transmembrane region" description="Helical" evidence="12">
    <location>
        <begin position="126"/>
        <end position="150"/>
    </location>
</feature>
<keyword evidence="10" id="KW-0408">Iron</keyword>
<keyword evidence="14" id="KW-1185">Reference proteome</keyword>
<evidence type="ECO:0000256" key="7">
    <source>
        <dbReference type="ARBA" id="ARBA00022723"/>
    </source>
</evidence>
<dbReference type="PANTHER" id="PTHR43141">
    <property type="entry name" value="CYTOCHROME BD2 SUBUNIT II"/>
    <property type="match status" value="1"/>
</dbReference>
<evidence type="ECO:0000256" key="9">
    <source>
        <dbReference type="ARBA" id="ARBA00022989"/>
    </source>
</evidence>
<keyword evidence="13" id="KW-0560">Oxidoreductase</keyword>
<keyword evidence="8" id="KW-0249">Electron transport</keyword>
<evidence type="ECO:0000256" key="6">
    <source>
        <dbReference type="ARBA" id="ARBA00022692"/>
    </source>
</evidence>
<dbReference type="GO" id="GO:0005886">
    <property type="term" value="C:plasma membrane"/>
    <property type="evidence" value="ECO:0007669"/>
    <property type="project" value="UniProtKB-SubCell"/>
</dbReference>
<dbReference type="EMBL" id="MIPT01000001">
    <property type="protein sequence ID" value="OHT21734.1"/>
    <property type="molecule type" value="Genomic_DNA"/>
</dbReference>
<reference evidence="13 14" key="1">
    <citation type="submission" date="2016-09" db="EMBL/GenBank/DDBJ databases">
        <title>Metabolic pathway, cell adaptation mechanisms and a novel monoxygenase revealed through proteogenomic-transcription analysis of a Sphingomonas haloaromaticamans strain degrading the fungicide ortho-phenylphenol.</title>
        <authorList>
            <person name="Perruchon C."/>
            <person name="Papadopoulou E.S."/>
            <person name="Rousidou C."/>
            <person name="Vasileiadis S."/>
            <person name="Tanou G."/>
            <person name="Amoutzias G."/>
            <person name="Molassiotis A."/>
            <person name="Karpouzas D.G."/>
        </authorList>
    </citation>
    <scope>NUCLEOTIDE SEQUENCE [LARGE SCALE GENOMIC DNA]</scope>
    <source>
        <strain evidence="13 14">P3</strain>
    </source>
</reference>
<keyword evidence="11 12" id="KW-0472">Membrane</keyword>
<evidence type="ECO:0000313" key="14">
    <source>
        <dbReference type="Proteomes" id="UP000179467"/>
    </source>
</evidence>
<dbReference type="RefSeq" id="WP_070934742.1">
    <property type="nucleotide sequence ID" value="NZ_MIPT01000001.1"/>
</dbReference>
<evidence type="ECO:0000256" key="8">
    <source>
        <dbReference type="ARBA" id="ARBA00022982"/>
    </source>
</evidence>
<feature type="transmembrane region" description="Helical" evidence="12">
    <location>
        <begin position="12"/>
        <end position="43"/>
    </location>
</feature>
<dbReference type="Pfam" id="PF02322">
    <property type="entry name" value="Cyt_bd_oxida_II"/>
    <property type="match status" value="1"/>
</dbReference>
<proteinExistence type="inferred from homology"/>
<name>A0A1S1HHL3_9SPHN</name>
<sequence>MAPPIDYETLRLIWWGLMGILLIGFALTDGFDLGVAALLPFVAKTDAERRMVINSIGATWEGNQVWFILGGGAIFAAWPFVYAVSFSGFYLAMFLVLAALILRPVGFKYRSKKPDAAWRSRWDWALFVGGSVPALVFGVAVGNVLTGIPFRLDGDLRSFYEGSLLGLFHPFSLLAGLLSVAMLVLHGASWLAIKIERGAVHDRAKRFGQIAAILSVLLFAIGGLMVARGGMGFRVTGAVDPMGPSNPHLMAMIAAPGAWMSNYALHPWMLVAPVFGFAGPLIALAGIRTGREVLAFGGSSLGTLGIIATVGLSMFPFILPSSIDPASSLTVWNASSSHVTLFIMLLVTLVFLPIVLLYTAWVYKILFGRITLKDVGTNPDFY</sequence>
<dbReference type="GO" id="GO:0019646">
    <property type="term" value="P:aerobic electron transport chain"/>
    <property type="evidence" value="ECO:0007669"/>
    <property type="project" value="TreeGrafter"/>
</dbReference>
<evidence type="ECO:0000256" key="10">
    <source>
        <dbReference type="ARBA" id="ARBA00023004"/>
    </source>
</evidence>
<accession>A0A1S1HHL3</accession>
<keyword evidence="5" id="KW-0349">Heme</keyword>
<dbReference type="GO" id="GO:0046872">
    <property type="term" value="F:metal ion binding"/>
    <property type="evidence" value="ECO:0007669"/>
    <property type="project" value="UniProtKB-KW"/>
</dbReference>
<evidence type="ECO:0000256" key="12">
    <source>
        <dbReference type="SAM" id="Phobius"/>
    </source>
</evidence>
<feature type="transmembrane region" description="Helical" evidence="12">
    <location>
        <begin position="294"/>
        <end position="319"/>
    </location>
</feature>
<evidence type="ECO:0000256" key="4">
    <source>
        <dbReference type="ARBA" id="ARBA00022475"/>
    </source>
</evidence>
<evidence type="ECO:0000256" key="11">
    <source>
        <dbReference type="ARBA" id="ARBA00023136"/>
    </source>
</evidence>
<dbReference type="GO" id="GO:0009055">
    <property type="term" value="F:electron transfer activity"/>
    <property type="evidence" value="ECO:0007669"/>
    <property type="project" value="TreeGrafter"/>
</dbReference>
<evidence type="ECO:0000256" key="5">
    <source>
        <dbReference type="ARBA" id="ARBA00022617"/>
    </source>
</evidence>
<keyword evidence="4" id="KW-1003">Cell membrane</keyword>
<dbReference type="Proteomes" id="UP000179467">
    <property type="component" value="Unassembled WGS sequence"/>
</dbReference>
<evidence type="ECO:0000313" key="13">
    <source>
        <dbReference type="EMBL" id="OHT21734.1"/>
    </source>
</evidence>
<keyword evidence="9 12" id="KW-1133">Transmembrane helix</keyword>
<dbReference type="OrthoDB" id="9776710at2"/>
<dbReference type="NCBIfam" id="TIGR00203">
    <property type="entry name" value="cydB"/>
    <property type="match status" value="1"/>
</dbReference>
<dbReference type="EC" id="1.10.3.10" evidence="13"/>
<feature type="transmembrane region" description="Helical" evidence="12">
    <location>
        <begin position="207"/>
        <end position="227"/>
    </location>
</feature>
<feature type="transmembrane region" description="Helical" evidence="12">
    <location>
        <begin position="88"/>
        <end position="105"/>
    </location>
</feature>
<organism evidence="13 14">
    <name type="scientific">Edaphosphingomonas haloaromaticamans</name>
    <dbReference type="NCBI Taxonomy" id="653954"/>
    <lineage>
        <taxon>Bacteria</taxon>
        <taxon>Pseudomonadati</taxon>
        <taxon>Pseudomonadota</taxon>
        <taxon>Alphaproteobacteria</taxon>
        <taxon>Sphingomonadales</taxon>
        <taxon>Rhizorhabdaceae</taxon>
        <taxon>Edaphosphingomonas</taxon>
    </lineage>
</organism>
<gene>
    <name evidence="13" type="primary">cydB_2</name>
    <name evidence="13" type="ORF">BHE75_03745</name>
</gene>
<evidence type="ECO:0000256" key="2">
    <source>
        <dbReference type="ARBA" id="ARBA00007543"/>
    </source>
</evidence>
<feature type="transmembrane region" description="Helical" evidence="12">
    <location>
        <begin position="339"/>
        <end position="363"/>
    </location>
</feature>
<feature type="transmembrane region" description="Helical" evidence="12">
    <location>
        <begin position="64"/>
        <end position="82"/>
    </location>
</feature>
<dbReference type="AlphaFoldDB" id="A0A1S1HHL3"/>
<dbReference type="PIRSF" id="PIRSF000267">
    <property type="entry name" value="Cyt_oxidse_sub2"/>
    <property type="match status" value="1"/>
</dbReference>
<dbReference type="PANTHER" id="PTHR43141:SF5">
    <property type="entry name" value="CYTOCHROME BD-I UBIQUINOL OXIDASE SUBUNIT 2"/>
    <property type="match status" value="1"/>
</dbReference>
<evidence type="ECO:0000256" key="1">
    <source>
        <dbReference type="ARBA" id="ARBA00004651"/>
    </source>
</evidence>
<comment type="similarity">
    <text evidence="2">Belongs to the cytochrome ubiquinol oxidase subunit 2 family.</text>
</comment>